<dbReference type="FunFam" id="3.10.10.10:FF:000007">
    <property type="entry name" value="Retrovirus-related Pol polyprotein from transposon 17.6-like Protein"/>
    <property type="match status" value="1"/>
</dbReference>
<dbReference type="GO" id="GO:0004519">
    <property type="term" value="F:endonuclease activity"/>
    <property type="evidence" value="ECO:0007669"/>
    <property type="project" value="UniProtKB-KW"/>
</dbReference>
<dbReference type="GO" id="GO:0006508">
    <property type="term" value="P:proteolysis"/>
    <property type="evidence" value="ECO:0007669"/>
    <property type="project" value="UniProtKB-KW"/>
</dbReference>
<name>A0A1B6CD86_9HEMI</name>
<dbReference type="GO" id="GO:0003676">
    <property type="term" value="F:nucleic acid binding"/>
    <property type="evidence" value="ECO:0007669"/>
    <property type="project" value="InterPro"/>
</dbReference>
<dbReference type="Pfam" id="PF17921">
    <property type="entry name" value="Integrase_H2C2"/>
    <property type="match status" value="1"/>
</dbReference>
<keyword evidence="3" id="KW-0808">Transferase</keyword>
<dbReference type="InterPro" id="IPR043128">
    <property type="entry name" value="Rev_trsase/Diguanyl_cyclase"/>
</dbReference>
<dbReference type="CDD" id="cd01647">
    <property type="entry name" value="RT_LTR"/>
    <property type="match status" value="1"/>
</dbReference>
<dbReference type="InterPro" id="IPR000477">
    <property type="entry name" value="RT_dom"/>
</dbReference>
<keyword evidence="2" id="KW-0645">Protease</keyword>
<reference evidence="12" key="1">
    <citation type="submission" date="2015-12" db="EMBL/GenBank/DDBJ databases">
        <title>De novo transcriptome assembly of four potential Pierce s Disease insect vectors from Arizona vineyards.</title>
        <authorList>
            <person name="Tassone E.E."/>
        </authorList>
    </citation>
    <scope>NUCLEOTIDE SEQUENCE</scope>
</reference>
<evidence type="ECO:0000256" key="7">
    <source>
        <dbReference type="ARBA" id="ARBA00022801"/>
    </source>
</evidence>
<evidence type="ECO:0000256" key="2">
    <source>
        <dbReference type="ARBA" id="ARBA00022670"/>
    </source>
</evidence>
<dbReference type="GO" id="GO:0003964">
    <property type="term" value="F:RNA-directed DNA polymerase activity"/>
    <property type="evidence" value="ECO:0007669"/>
    <property type="project" value="UniProtKB-KW"/>
</dbReference>
<dbReference type="CDD" id="cd09274">
    <property type="entry name" value="RNase_HI_RT_Ty3"/>
    <property type="match status" value="1"/>
</dbReference>
<dbReference type="InterPro" id="IPR012337">
    <property type="entry name" value="RNaseH-like_sf"/>
</dbReference>
<evidence type="ECO:0000256" key="3">
    <source>
        <dbReference type="ARBA" id="ARBA00022679"/>
    </source>
</evidence>
<dbReference type="Gene3D" id="3.30.420.10">
    <property type="entry name" value="Ribonuclease H-like superfamily/Ribonuclease H"/>
    <property type="match status" value="1"/>
</dbReference>
<dbReference type="SUPFAM" id="SSF56672">
    <property type="entry name" value="DNA/RNA polymerases"/>
    <property type="match status" value="1"/>
</dbReference>
<dbReference type="Pfam" id="PF00078">
    <property type="entry name" value="RVT_1"/>
    <property type="match status" value="1"/>
</dbReference>
<dbReference type="InterPro" id="IPR001584">
    <property type="entry name" value="Integrase_cat-core"/>
</dbReference>
<dbReference type="AlphaFoldDB" id="A0A1B6CD86"/>
<dbReference type="InterPro" id="IPR036397">
    <property type="entry name" value="RNaseH_sf"/>
</dbReference>
<dbReference type="Gene3D" id="1.10.340.70">
    <property type="match status" value="1"/>
</dbReference>
<dbReference type="SUPFAM" id="SSF53098">
    <property type="entry name" value="Ribonuclease H-like"/>
    <property type="match status" value="1"/>
</dbReference>
<dbReference type="Pfam" id="PF17917">
    <property type="entry name" value="RT_RNaseH"/>
    <property type="match status" value="1"/>
</dbReference>
<evidence type="ECO:0000313" key="12">
    <source>
        <dbReference type="EMBL" id="JAS11407.1"/>
    </source>
</evidence>
<dbReference type="InterPro" id="IPR041373">
    <property type="entry name" value="RT_RNaseH"/>
</dbReference>
<protein>
    <recommendedName>
        <fullName evidence="1">RNA-directed DNA polymerase</fullName>
        <ecNumber evidence="1">2.7.7.49</ecNumber>
    </recommendedName>
</protein>
<feature type="compositionally biased region" description="Polar residues" evidence="9">
    <location>
        <begin position="856"/>
        <end position="873"/>
    </location>
</feature>
<dbReference type="FunFam" id="3.10.20.370:FF:000001">
    <property type="entry name" value="Retrovirus-related Pol polyprotein from transposon 17.6-like protein"/>
    <property type="match status" value="1"/>
</dbReference>
<dbReference type="GO" id="GO:0008233">
    <property type="term" value="F:peptidase activity"/>
    <property type="evidence" value="ECO:0007669"/>
    <property type="project" value="UniProtKB-KW"/>
</dbReference>
<gene>
    <name evidence="12" type="ORF">g.18595</name>
</gene>
<dbReference type="PANTHER" id="PTHR37984">
    <property type="entry name" value="PROTEIN CBG26694"/>
    <property type="match status" value="1"/>
</dbReference>
<dbReference type="EMBL" id="GEDC01025891">
    <property type="protein sequence ID" value="JAS11407.1"/>
    <property type="molecule type" value="Transcribed_RNA"/>
</dbReference>
<dbReference type="PANTHER" id="PTHR37984:SF5">
    <property type="entry name" value="PROTEIN NYNRIN-LIKE"/>
    <property type="match status" value="1"/>
</dbReference>
<feature type="domain" description="Reverse transcriptase" evidence="10">
    <location>
        <begin position="1"/>
        <end position="150"/>
    </location>
</feature>
<dbReference type="EC" id="2.7.7.49" evidence="1"/>
<evidence type="ECO:0000259" key="11">
    <source>
        <dbReference type="PROSITE" id="PS50994"/>
    </source>
</evidence>
<keyword evidence="8" id="KW-0695">RNA-directed DNA polymerase</keyword>
<dbReference type="Pfam" id="PF00665">
    <property type="entry name" value="rve"/>
    <property type="match status" value="1"/>
</dbReference>
<dbReference type="InterPro" id="IPR043502">
    <property type="entry name" value="DNA/RNA_pol_sf"/>
</dbReference>
<evidence type="ECO:0000256" key="6">
    <source>
        <dbReference type="ARBA" id="ARBA00022759"/>
    </source>
</evidence>
<proteinExistence type="predicted"/>
<dbReference type="InterPro" id="IPR050951">
    <property type="entry name" value="Retrovirus_Pol_polyprotein"/>
</dbReference>
<dbReference type="PROSITE" id="PS50878">
    <property type="entry name" value="RT_POL"/>
    <property type="match status" value="1"/>
</dbReference>
<dbReference type="FunFam" id="3.30.70.270:FF:000020">
    <property type="entry name" value="Transposon Tf2-6 polyprotein-like Protein"/>
    <property type="match status" value="1"/>
</dbReference>
<evidence type="ECO:0000256" key="5">
    <source>
        <dbReference type="ARBA" id="ARBA00022722"/>
    </source>
</evidence>
<sequence>MVIDYRKLNEKTIDDKFPIPNIEDLFGKIGRATYFSALDLASGFHQIEMEESSITKTAFSTEQGHFEFLRMPFGLKNAPPTFVRAMNIIFASMPNVLVYMDDLIIFSDSLTEHIKHLKSVFDKLSEYNLKIELDKTEFCKKELLFLGHIISEDGIKPNPAKVVAIKEFPLPTNQKEVKQFLGLTGYYRKMIKDYAKIAKPLTTLLRKDTPFNTNTKEVKEAFYELKEILVNEPILKLPDFNKPFALTTDASNFAIGAVLSQKQDNIDHPISFASRTLNKQEVNLSTIEKELLSIVWACKHFRPYLYGKKFIIYTDHKPLLWLHNLKEPNSKLIRWKLLLEEFSFDIKHITGKSNVVADALSRVKIHESNVLTNNTELIDPNSVIDEYLKDYNPVDQISSLATIHSQESSSDNFNIMKENEIVNKEQNQIILKRGNEEPKYEKIFSKNRLIFYITNISDLNILIDQSHHYLQPNTTYGLYIENTGLDDINNELLNLFTQMIKMNFSDIKIKIYKKLNLDITDKEEQIEIISNYHQSKTFHRGIKENINKIKDQYYWPSITSDVTNYINKCETCLKVKYDRKPIKEKYCVTPTPSKPFERIQVDVFHYSQNKILTIVDCFSKRLTTFILRTLNSHEITKQLRNYLNLFPIPSVIQIDNGKEFDNSLVQNFLKIYDIESHFTTPGHSDSQGLIERTHSTLIELLNIINDETKDVTLKERIELATIAFNNTLNSTHNLTPNEMTYGRIKTPFLDAINPDCILNELNAKYHEELKLIHNIIKRKIESEKEKRTEKLNATRETTSNIPEQIFLKSTQHRKEKPKYIRATKGKNLTATLNKKCIKIHPNRIKRPRKITKRFVSENNVSSAIPSTNGNNTS</sequence>
<feature type="region of interest" description="Disordered" evidence="9">
    <location>
        <begin position="854"/>
        <end position="873"/>
    </location>
</feature>
<keyword evidence="4" id="KW-0548">Nucleotidyltransferase</keyword>
<evidence type="ECO:0000256" key="4">
    <source>
        <dbReference type="ARBA" id="ARBA00022695"/>
    </source>
</evidence>
<evidence type="ECO:0000256" key="1">
    <source>
        <dbReference type="ARBA" id="ARBA00012493"/>
    </source>
</evidence>
<organism evidence="12">
    <name type="scientific">Clastoptera arizonana</name>
    <name type="common">Arizona spittle bug</name>
    <dbReference type="NCBI Taxonomy" id="38151"/>
    <lineage>
        <taxon>Eukaryota</taxon>
        <taxon>Metazoa</taxon>
        <taxon>Ecdysozoa</taxon>
        <taxon>Arthropoda</taxon>
        <taxon>Hexapoda</taxon>
        <taxon>Insecta</taxon>
        <taxon>Pterygota</taxon>
        <taxon>Neoptera</taxon>
        <taxon>Paraneoptera</taxon>
        <taxon>Hemiptera</taxon>
        <taxon>Auchenorrhyncha</taxon>
        <taxon>Cercopoidea</taxon>
        <taxon>Clastopteridae</taxon>
        <taxon>Clastoptera</taxon>
    </lineage>
</organism>
<evidence type="ECO:0000256" key="8">
    <source>
        <dbReference type="ARBA" id="ARBA00022918"/>
    </source>
</evidence>
<dbReference type="GO" id="GO:0042575">
    <property type="term" value="C:DNA polymerase complex"/>
    <property type="evidence" value="ECO:0007669"/>
    <property type="project" value="UniProtKB-ARBA"/>
</dbReference>
<keyword evidence="7" id="KW-0378">Hydrolase</keyword>
<accession>A0A1B6CD86</accession>
<dbReference type="PROSITE" id="PS50994">
    <property type="entry name" value="INTEGRASE"/>
    <property type="match status" value="1"/>
</dbReference>
<feature type="domain" description="Integrase catalytic" evidence="11">
    <location>
        <begin position="591"/>
        <end position="744"/>
    </location>
</feature>
<dbReference type="Gene3D" id="3.30.70.270">
    <property type="match status" value="3"/>
</dbReference>
<keyword evidence="5" id="KW-0540">Nuclease</keyword>
<evidence type="ECO:0000256" key="9">
    <source>
        <dbReference type="SAM" id="MobiDB-lite"/>
    </source>
</evidence>
<dbReference type="GO" id="GO:0015074">
    <property type="term" value="P:DNA integration"/>
    <property type="evidence" value="ECO:0007669"/>
    <property type="project" value="InterPro"/>
</dbReference>
<keyword evidence="6" id="KW-0255">Endonuclease</keyword>
<dbReference type="InterPro" id="IPR041588">
    <property type="entry name" value="Integrase_H2C2"/>
</dbReference>
<evidence type="ECO:0000259" key="10">
    <source>
        <dbReference type="PROSITE" id="PS50878"/>
    </source>
</evidence>